<protein>
    <recommendedName>
        <fullName evidence="11">Succinate dehydrogenase cytochrome b560 subunit</fullName>
    </recommendedName>
</protein>
<feature type="transmembrane region" description="Helical" evidence="8">
    <location>
        <begin position="122"/>
        <end position="145"/>
    </location>
</feature>
<dbReference type="CDD" id="cd03499">
    <property type="entry name" value="SQR_TypeC_SdhC"/>
    <property type="match status" value="1"/>
</dbReference>
<dbReference type="GO" id="GO:0009055">
    <property type="term" value="F:electron transfer activity"/>
    <property type="evidence" value="ECO:0007669"/>
    <property type="project" value="InterPro"/>
</dbReference>
<proteinExistence type="predicted"/>
<evidence type="ECO:0000256" key="4">
    <source>
        <dbReference type="ARBA" id="ARBA00022723"/>
    </source>
</evidence>
<accession>A0A4U0TRQ4</accession>
<keyword evidence="7 8" id="KW-0472">Membrane</keyword>
<dbReference type="InterPro" id="IPR014314">
    <property type="entry name" value="Succ_DH_cytb556"/>
</dbReference>
<sequence length="190" mass="21077">MLSQRVAQQTLRRMAAQQPAHRFVAPAAVLRTSNAIAGQRRWAASHPVEKMSEGEAINKVLNQQRLRRPVSPHLAIYQPQITWYLSILHRITGSLLSGGFYVFGALYLIAPALGWHLESASLAAGFAAWPVILQFLSKFMVGWTFTFKTFQGVRHLIWDTASMITNPQVNKSGWFVVGASAVSALALCFL</sequence>
<evidence type="ECO:0000256" key="3">
    <source>
        <dbReference type="ARBA" id="ARBA00022692"/>
    </source>
</evidence>
<keyword evidence="10" id="KW-1185">Reference proteome</keyword>
<evidence type="ECO:0000313" key="9">
    <source>
        <dbReference type="EMBL" id="TKA24596.1"/>
    </source>
</evidence>
<evidence type="ECO:0000256" key="5">
    <source>
        <dbReference type="ARBA" id="ARBA00022989"/>
    </source>
</evidence>
<dbReference type="GO" id="GO:0016020">
    <property type="term" value="C:membrane"/>
    <property type="evidence" value="ECO:0007669"/>
    <property type="project" value="UniProtKB-SubCell"/>
</dbReference>
<name>A0A4U0TRQ4_9PEZI</name>
<keyword evidence="5 8" id="KW-1133">Transmembrane helix</keyword>
<dbReference type="GO" id="GO:0046872">
    <property type="term" value="F:metal ion binding"/>
    <property type="evidence" value="ECO:0007669"/>
    <property type="project" value="UniProtKB-KW"/>
</dbReference>
<keyword evidence="3 8" id="KW-0812">Transmembrane</keyword>
<dbReference type="AlphaFoldDB" id="A0A4U0TRQ4"/>
<dbReference type="NCBIfam" id="TIGR02970">
    <property type="entry name" value="succ_dehyd_cytB"/>
    <property type="match status" value="1"/>
</dbReference>
<dbReference type="PROSITE" id="PS01000">
    <property type="entry name" value="SDH_CYT_1"/>
    <property type="match status" value="1"/>
</dbReference>
<dbReference type="OrthoDB" id="588261at2759"/>
<evidence type="ECO:0000256" key="1">
    <source>
        <dbReference type="ARBA" id="ARBA00004141"/>
    </source>
</evidence>
<feature type="transmembrane region" description="Helical" evidence="8">
    <location>
        <begin position="87"/>
        <end position="110"/>
    </location>
</feature>
<dbReference type="InterPro" id="IPR000701">
    <property type="entry name" value="SuccDH_FuR_B_TM-su"/>
</dbReference>
<dbReference type="SUPFAM" id="SSF81343">
    <property type="entry name" value="Fumarate reductase respiratory complex transmembrane subunits"/>
    <property type="match status" value="1"/>
</dbReference>
<evidence type="ECO:0000256" key="6">
    <source>
        <dbReference type="ARBA" id="ARBA00023004"/>
    </source>
</evidence>
<dbReference type="Gene3D" id="1.20.1300.10">
    <property type="entry name" value="Fumarate reductase/succinate dehydrogenase, transmembrane subunit"/>
    <property type="match status" value="1"/>
</dbReference>
<dbReference type="PANTHER" id="PTHR10978:SF5">
    <property type="entry name" value="SUCCINATE DEHYDROGENASE CYTOCHROME B560 SUBUNIT, MITOCHONDRIAL"/>
    <property type="match status" value="1"/>
</dbReference>
<comment type="subcellular location">
    <subcellularLocation>
        <location evidence="1">Membrane</location>
        <topology evidence="1">Multi-pass membrane protein</topology>
    </subcellularLocation>
</comment>
<dbReference type="PANTHER" id="PTHR10978">
    <property type="entry name" value="SUCCINATE DEHYDROGENASE CYTOCHROME B560 SUBUNIT"/>
    <property type="match status" value="1"/>
</dbReference>
<dbReference type="Proteomes" id="UP000308549">
    <property type="component" value="Unassembled WGS sequence"/>
</dbReference>
<evidence type="ECO:0000313" key="10">
    <source>
        <dbReference type="Proteomes" id="UP000308549"/>
    </source>
</evidence>
<evidence type="ECO:0000256" key="8">
    <source>
        <dbReference type="SAM" id="Phobius"/>
    </source>
</evidence>
<organism evidence="9 10">
    <name type="scientific">Salinomyces thailandicus</name>
    <dbReference type="NCBI Taxonomy" id="706561"/>
    <lineage>
        <taxon>Eukaryota</taxon>
        <taxon>Fungi</taxon>
        <taxon>Dikarya</taxon>
        <taxon>Ascomycota</taxon>
        <taxon>Pezizomycotina</taxon>
        <taxon>Dothideomycetes</taxon>
        <taxon>Dothideomycetidae</taxon>
        <taxon>Mycosphaerellales</taxon>
        <taxon>Teratosphaeriaceae</taxon>
        <taxon>Salinomyces</taxon>
    </lineage>
</organism>
<dbReference type="InterPro" id="IPR018495">
    <property type="entry name" value="Succ_DH_cyt_bsu_CS"/>
</dbReference>
<evidence type="ECO:0000256" key="7">
    <source>
        <dbReference type="ARBA" id="ARBA00023136"/>
    </source>
</evidence>
<evidence type="ECO:0008006" key="11">
    <source>
        <dbReference type="Google" id="ProtNLM"/>
    </source>
</evidence>
<dbReference type="EMBL" id="NAJL01000042">
    <property type="protein sequence ID" value="TKA24596.1"/>
    <property type="molecule type" value="Genomic_DNA"/>
</dbReference>
<dbReference type="InterPro" id="IPR034804">
    <property type="entry name" value="SQR/QFR_C/D"/>
</dbReference>
<gene>
    <name evidence="9" type="ORF">B0A50_06356</name>
</gene>
<reference evidence="9 10" key="1">
    <citation type="submission" date="2017-03" db="EMBL/GenBank/DDBJ databases">
        <title>Genomes of endolithic fungi from Antarctica.</title>
        <authorList>
            <person name="Coleine C."/>
            <person name="Masonjones S."/>
            <person name="Stajich J.E."/>
        </authorList>
    </citation>
    <scope>NUCLEOTIDE SEQUENCE [LARGE SCALE GENOMIC DNA]</scope>
    <source>
        <strain evidence="9 10">CCFEE 6315</strain>
    </source>
</reference>
<evidence type="ECO:0000256" key="2">
    <source>
        <dbReference type="ARBA" id="ARBA00022617"/>
    </source>
</evidence>
<keyword evidence="4" id="KW-0479">Metal-binding</keyword>
<dbReference type="GO" id="GO:0006121">
    <property type="term" value="P:mitochondrial electron transport, succinate to ubiquinone"/>
    <property type="evidence" value="ECO:0007669"/>
    <property type="project" value="TreeGrafter"/>
</dbReference>
<keyword evidence="2" id="KW-0349">Heme</keyword>
<keyword evidence="6" id="KW-0408">Iron</keyword>
<dbReference type="GO" id="GO:0006099">
    <property type="term" value="P:tricarboxylic acid cycle"/>
    <property type="evidence" value="ECO:0007669"/>
    <property type="project" value="InterPro"/>
</dbReference>
<dbReference type="Pfam" id="PF01127">
    <property type="entry name" value="Sdh_cyt"/>
    <property type="match status" value="1"/>
</dbReference>
<comment type="caution">
    <text evidence="9">The sequence shown here is derived from an EMBL/GenBank/DDBJ whole genome shotgun (WGS) entry which is preliminary data.</text>
</comment>
<dbReference type="GO" id="GO:0005739">
    <property type="term" value="C:mitochondrion"/>
    <property type="evidence" value="ECO:0007669"/>
    <property type="project" value="GOC"/>
</dbReference>